<feature type="region of interest" description="Disordered" evidence="1">
    <location>
        <begin position="137"/>
        <end position="228"/>
    </location>
</feature>
<evidence type="ECO:0000256" key="1">
    <source>
        <dbReference type="SAM" id="MobiDB-lite"/>
    </source>
</evidence>
<comment type="caution">
    <text evidence="2">The sequence shown here is derived from an EMBL/GenBank/DDBJ whole genome shotgun (WGS) entry which is preliminary data.</text>
</comment>
<feature type="compositionally biased region" description="Polar residues" evidence="1">
    <location>
        <begin position="165"/>
        <end position="176"/>
    </location>
</feature>
<organism evidence="2 3">
    <name type="scientific">Gymnopilus junonius</name>
    <name type="common">Spectacular rustgill mushroom</name>
    <name type="synonym">Gymnopilus spectabilis subsp. junonius</name>
    <dbReference type="NCBI Taxonomy" id="109634"/>
    <lineage>
        <taxon>Eukaryota</taxon>
        <taxon>Fungi</taxon>
        <taxon>Dikarya</taxon>
        <taxon>Basidiomycota</taxon>
        <taxon>Agaricomycotina</taxon>
        <taxon>Agaricomycetes</taxon>
        <taxon>Agaricomycetidae</taxon>
        <taxon>Agaricales</taxon>
        <taxon>Agaricineae</taxon>
        <taxon>Hymenogastraceae</taxon>
        <taxon>Gymnopilus</taxon>
    </lineage>
</organism>
<protein>
    <submittedName>
        <fullName evidence="2">Uncharacterized protein</fullName>
    </submittedName>
</protein>
<dbReference type="AlphaFoldDB" id="A0A9P5TJ71"/>
<gene>
    <name evidence="2" type="ORF">CPB84DRAFT_1851490</name>
</gene>
<proteinExistence type="predicted"/>
<evidence type="ECO:0000313" key="2">
    <source>
        <dbReference type="EMBL" id="KAF8881684.1"/>
    </source>
</evidence>
<feature type="compositionally biased region" description="Basic and acidic residues" evidence="1">
    <location>
        <begin position="215"/>
        <end position="228"/>
    </location>
</feature>
<keyword evidence="3" id="KW-1185">Reference proteome</keyword>
<dbReference type="EMBL" id="JADNYJ010000129">
    <property type="protein sequence ID" value="KAF8881684.1"/>
    <property type="molecule type" value="Genomic_DNA"/>
</dbReference>
<sequence length="228" mass="23910">MPDAINVDDTDPSIVYSGSWQVLTNNPLEFGGGVHSTTQAGASATITVKGTFIGSFLVYHLLNRQVSPGTRLQMFCTVANGTGNETANFIFDGRTGPSLIRSSHADMSYYKDGWFDSGPVLDIDYFAVNGSVVLPSGTPTSSGNSALTTSTGSTSTSPSGDSTTHFTVNTSISSAEKTPHLFSVSPPPQLSSSSSLPPSAPLDTETDSLSYQLHHLSDSPLHTKLEGD</sequence>
<reference evidence="2" key="1">
    <citation type="submission" date="2020-11" db="EMBL/GenBank/DDBJ databases">
        <authorList>
            <consortium name="DOE Joint Genome Institute"/>
            <person name="Ahrendt S."/>
            <person name="Riley R."/>
            <person name="Andreopoulos W."/>
            <person name="LaButti K."/>
            <person name="Pangilinan J."/>
            <person name="Ruiz-duenas F.J."/>
            <person name="Barrasa J.M."/>
            <person name="Sanchez-Garcia M."/>
            <person name="Camarero S."/>
            <person name="Miyauchi S."/>
            <person name="Serrano A."/>
            <person name="Linde D."/>
            <person name="Babiker R."/>
            <person name="Drula E."/>
            <person name="Ayuso-Fernandez I."/>
            <person name="Pacheco R."/>
            <person name="Padilla G."/>
            <person name="Ferreira P."/>
            <person name="Barriuso J."/>
            <person name="Kellner H."/>
            <person name="Castanera R."/>
            <person name="Alfaro M."/>
            <person name="Ramirez L."/>
            <person name="Pisabarro A.G."/>
            <person name="Kuo A."/>
            <person name="Tritt A."/>
            <person name="Lipzen A."/>
            <person name="He G."/>
            <person name="Yan M."/>
            <person name="Ng V."/>
            <person name="Cullen D."/>
            <person name="Martin F."/>
            <person name="Rosso M.-N."/>
            <person name="Henrissat B."/>
            <person name="Hibbett D."/>
            <person name="Martinez A.T."/>
            <person name="Grigoriev I.V."/>
        </authorList>
    </citation>
    <scope>NUCLEOTIDE SEQUENCE</scope>
    <source>
        <strain evidence="2">AH 44721</strain>
    </source>
</reference>
<evidence type="ECO:0000313" key="3">
    <source>
        <dbReference type="Proteomes" id="UP000724874"/>
    </source>
</evidence>
<dbReference type="OrthoDB" id="3265734at2759"/>
<feature type="compositionally biased region" description="Low complexity" evidence="1">
    <location>
        <begin position="140"/>
        <end position="164"/>
    </location>
</feature>
<name>A0A9P5TJ71_GYMJU</name>
<accession>A0A9P5TJ71</accession>
<dbReference type="Proteomes" id="UP000724874">
    <property type="component" value="Unassembled WGS sequence"/>
</dbReference>